<feature type="region of interest" description="Disordered" evidence="3">
    <location>
        <begin position="1"/>
        <end position="234"/>
    </location>
</feature>
<dbReference type="EMBL" id="JANBUO010002182">
    <property type="protein sequence ID" value="KAJ2795470.1"/>
    <property type="molecule type" value="Genomic_DNA"/>
</dbReference>
<protein>
    <recommendedName>
        <fullName evidence="4">UPF3 domain-containing protein</fullName>
    </recommendedName>
</protein>
<dbReference type="PANTHER" id="PTHR13112">
    <property type="entry name" value="UPF3 REGULATOR OF NONSENSE TRANSCRIPTS-LIKE PROTEIN"/>
    <property type="match status" value="1"/>
</dbReference>
<accession>A0A9W8HTE8</accession>
<dbReference type="Pfam" id="PF03467">
    <property type="entry name" value="Smg4_UPF3"/>
    <property type="match status" value="1"/>
</dbReference>
<dbReference type="GO" id="GO:0045727">
    <property type="term" value="P:positive regulation of translation"/>
    <property type="evidence" value="ECO:0007669"/>
    <property type="project" value="TreeGrafter"/>
</dbReference>
<keyword evidence="2" id="KW-0539">Nucleus</keyword>
<dbReference type="Proteomes" id="UP001140094">
    <property type="component" value="Unassembled WGS sequence"/>
</dbReference>
<dbReference type="InterPro" id="IPR039722">
    <property type="entry name" value="Upf3"/>
</dbReference>
<evidence type="ECO:0000256" key="1">
    <source>
        <dbReference type="ARBA" id="ARBA00004123"/>
    </source>
</evidence>
<evidence type="ECO:0000313" key="5">
    <source>
        <dbReference type="EMBL" id="KAJ2795470.1"/>
    </source>
</evidence>
<name>A0A9W8HTE8_9FUNG</name>
<dbReference type="GO" id="GO:0003729">
    <property type="term" value="F:mRNA binding"/>
    <property type="evidence" value="ECO:0007669"/>
    <property type="project" value="TreeGrafter"/>
</dbReference>
<dbReference type="InterPro" id="IPR005120">
    <property type="entry name" value="UPF3_dom"/>
</dbReference>
<dbReference type="PANTHER" id="PTHR13112:SF0">
    <property type="entry name" value="FI21285P1"/>
    <property type="match status" value="1"/>
</dbReference>
<feature type="compositionally biased region" description="Low complexity" evidence="3">
    <location>
        <begin position="163"/>
        <end position="181"/>
    </location>
</feature>
<organism evidence="5 6">
    <name type="scientific">Coemansia guatemalensis</name>
    <dbReference type="NCBI Taxonomy" id="2761395"/>
    <lineage>
        <taxon>Eukaryota</taxon>
        <taxon>Fungi</taxon>
        <taxon>Fungi incertae sedis</taxon>
        <taxon>Zoopagomycota</taxon>
        <taxon>Kickxellomycotina</taxon>
        <taxon>Kickxellomycetes</taxon>
        <taxon>Kickxellales</taxon>
        <taxon>Kickxellaceae</taxon>
        <taxon>Coemansia</taxon>
    </lineage>
</organism>
<dbReference type="OrthoDB" id="18087at2759"/>
<evidence type="ECO:0000313" key="6">
    <source>
        <dbReference type="Proteomes" id="UP001140094"/>
    </source>
</evidence>
<feature type="region of interest" description="Disordered" evidence="3">
    <location>
        <begin position="517"/>
        <end position="551"/>
    </location>
</feature>
<feature type="region of interest" description="Disordered" evidence="3">
    <location>
        <begin position="331"/>
        <end position="358"/>
    </location>
</feature>
<sequence length="551" mass="58905">MSTEDQALPPKRDNEPLVTRPGGRAPRNRPKPAGAPANRNSPAATAESADAPKKPRRRGPKPSAPLPNNGSRNGSEAADNPRPRPAKPNAAAAASSPAKGKGVKPPAHVPDSSNAGAGGSAQKQRSKPNKPRPAPSAAQVPPTEDAAAEKPRGQARPRRKQNSGKPGPASPAASASTAVPTKQPPAPKILQRNPPKPKEQPRQQPRAQPKPKPTPKPVAKPKTKLSAEPSSPAVPTATVASVATVEAQTAAVADTLVAAAERPASRPPPAPRSKPAHRSVKLCIRWLPADLPEHVFWRAIEPSLPWFDAASIGSVVQRKRFVLTALLPGHDQSQSDADGLKATEPTEEDEGSEDTMTPQEHIATEGATTAVPQSFYESENLARLDCAPYWRRFVAGKQHASKAKPVEPSCAYIAFASDAEAGHFYRRFHGHVFGREGGVQWRARVELTAFQSLPVGEHAVPDPLEDTIDADPDFMAFLDPRVQQKPPQHASYAAAVGGSEEKVTPLIKYLRELKAKKNLPQSKAAGKKAKPAPPQQQQQKESTKKQRRRNR</sequence>
<dbReference type="AlphaFoldDB" id="A0A9W8HTE8"/>
<evidence type="ECO:0000256" key="2">
    <source>
        <dbReference type="ARBA" id="ARBA00023242"/>
    </source>
</evidence>
<comment type="caution">
    <text evidence="5">The sequence shown here is derived from an EMBL/GenBank/DDBJ whole genome shotgun (WGS) entry which is preliminary data.</text>
</comment>
<feature type="compositionally biased region" description="Pro residues" evidence="3">
    <location>
        <begin position="208"/>
        <end position="218"/>
    </location>
</feature>
<dbReference type="InterPro" id="IPR012677">
    <property type="entry name" value="Nucleotide-bd_a/b_plait_sf"/>
</dbReference>
<keyword evidence="6" id="KW-1185">Reference proteome</keyword>
<feature type="compositionally biased region" description="Low complexity" evidence="3">
    <location>
        <begin position="87"/>
        <end position="99"/>
    </location>
</feature>
<dbReference type="GO" id="GO:0005737">
    <property type="term" value="C:cytoplasm"/>
    <property type="evidence" value="ECO:0007669"/>
    <property type="project" value="TreeGrafter"/>
</dbReference>
<feature type="domain" description="UPF3" evidence="4">
    <location>
        <begin position="384"/>
        <end position="514"/>
    </location>
</feature>
<evidence type="ECO:0000256" key="3">
    <source>
        <dbReference type="SAM" id="MobiDB-lite"/>
    </source>
</evidence>
<reference evidence="5" key="1">
    <citation type="submission" date="2022-07" db="EMBL/GenBank/DDBJ databases">
        <title>Phylogenomic reconstructions and comparative analyses of Kickxellomycotina fungi.</title>
        <authorList>
            <person name="Reynolds N.K."/>
            <person name="Stajich J.E."/>
            <person name="Barry K."/>
            <person name="Grigoriev I.V."/>
            <person name="Crous P."/>
            <person name="Smith M.E."/>
        </authorList>
    </citation>
    <scope>NUCLEOTIDE SEQUENCE</scope>
    <source>
        <strain evidence="5">NRRL 1565</strain>
    </source>
</reference>
<dbReference type="GO" id="GO:0005730">
    <property type="term" value="C:nucleolus"/>
    <property type="evidence" value="ECO:0007669"/>
    <property type="project" value="TreeGrafter"/>
</dbReference>
<comment type="subcellular location">
    <subcellularLocation>
        <location evidence="1">Nucleus</location>
    </subcellularLocation>
</comment>
<evidence type="ECO:0000259" key="4">
    <source>
        <dbReference type="Pfam" id="PF03467"/>
    </source>
</evidence>
<gene>
    <name evidence="5" type="ORF">H4R20_005867</name>
</gene>
<proteinExistence type="predicted"/>
<feature type="compositionally biased region" description="Basic residues" evidence="3">
    <location>
        <begin position="153"/>
        <end position="162"/>
    </location>
</feature>
<dbReference type="GO" id="GO:0000184">
    <property type="term" value="P:nuclear-transcribed mRNA catabolic process, nonsense-mediated decay"/>
    <property type="evidence" value="ECO:0007669"/>
    <property type="project" value="InterPro"/>
</dbReference>
<dbReference type="Gene3D" id="3.30.70.330">
    <property type="match status" value="1"/>
</dbReference>